<protein>
    <recommendedName>
        <fullName evidence="1">Uracil-DNA glycosylase-like domain-containing protein</fullName>
    </recommendedName>
</protein>
<proteinExistence type="predicted"/>
<evidence type="ECO:0000313" key="2">
    <source>
        <dbReference type="EMBL" id="QDE41203.1"/>
    </source>
</evidence>
<dbReference type="KEGG" id="lpy:FIV34_19350"/>
<dbReference type="EMBL" id="CP041046">
    <property type="protein sequence ID" value="QDE41203.1"/>
    <property type="molecule type" value="Genomic_DNA"/>
</dbReference>
<dbReference type="Pfam" id="PF03167">
    <property type="entry name" value="UDG"/>
    <property type="match status" value="1"/>
</dbReference>
<organism evidence="2 3">
    <name type="scientific">Luteibacter pinisoli</name>
    <dbReference type="NCBI Taxonomy" id="2589080"/>
    <lineage>
        <taxon>Bacteria</taxon>
        <taxon>Pseudomonadati</taxon>
        <taxon>Pseudomonadota</taxon>
        <taxon>Gammaproteobacteria</taxon>
        <taxon>Lysobacterales</taxon>
        <taxon>Rhodanobacteraceae</taxon>
        <taxon>Luteibacter</taxon>
    </lineage>
</organism>
<dbReference type="OrthoDB" id="573462at2"/>
<evidence type="ECO:0000259" key="1">
    <source>
        <dbReference type="Pfam" id="PF03167"/>
    </source>
</evidence>
<sequence>MATDDLHLFRHYAGLLRDPGVDFAAHTPLPAALRMASDGRHEIYYAPFDFLNPHAKIVLVGIAPGRAQALVALDTARSQLLAGANDATAAAAAKYAASWSGPIRSHLMRMLDFLGVAARLGIASTAAFWTARTDLVHMTAAIRYPVFTGGKNYNGSGVDRSPLLLERIDTDFAAECGHLRRALVIPLGAAAQVACDRMVAQGRLDPARILAGLPHPSGANAERVAYFLGQKARGHLSAQTRPEPLDAAREQALQRIAAWSP</sequence>
<dbReference type="Proteomes" id="UP000316093">
    <property type="component" value="Chromosome"/>
</dbReference>
<name>A0A4Y5ZAL8_9GAMM</name>
<dbReference type="InterPro" id="IPR005122">
    <property type="entry name" value="Uracil-DNA_glycosylase-like"/>
</dbReference>
<feature type="domain" description="Uracil-DNA glycosylase-like" evidence="1">
    <location>
        <begin position="48"/>
        <end position="223"/>
    </location>
</feature>
<accession>A0A4Y5ZAL8</accession>
<keyword evidence="3" id="KW-1185">Reference proteome</keyword>
<dbReference type="AlphaFoldDB" id="A0A4Y5ZAL8"/>
<reference evidence="2 3" key="1">
    <citation type="submission" date="2019-06" db="EMBL/GenBank/DDBJ databases">
        <title>A complete genome sequence for Luteibacter pinisoli MAH-14.</title>
        <authorList>
            <person name="Baltrus D.A."/>
        </authorList>
    </citation>
    <scope>NUCLEOTIDE SEQUENCE [LARGE SCALE GENOMIC DNA]</scope>
    <source>
        <strain evidence="2 3">MAH-14</strain>
    </source>
</reference>
<gene>
    <name evidence="2" type="ORF">FIV34_19350</name>
</gene>
<dbReference type="RefSeq" id="WP_139985125.1">
    <property type="nucleotide sequence ID" value="NZ_CP041046.1"/>
</dbReference>
<evidence type="ECO:0000313" key="3">
    <source>
        <dbReference type="Proteomes" id="UP000316093"/>
    </source>
</evidence>